<dbReference type="RefSeq" id="YP_001426773.1">
    <property type="nucleotide sequence ID" value="NC_008724.1"/>
</dbReference>
<dbReference type="SUPFAM" id="SSF57850">
    <property type="entry name" value="RING/U-box"/>
    <property type="match status" value="1"/>
</dbReference>
<dbReference type="EMBL" id="EF101928">
    <property type="protein sequence ID" value="ABT16426.1"/>
    <property type="molecule type" value="Genomic_DNA"/>
</dbReference>
<accession>A7K8Q2</accession>
<reference evidence="3 4" key="1">
    <citation type="submission" date="2006-09" db="EMBL/GenBank/DDBJ databases">
        <title>Sequence and annotation of the 288-kb ATCV-1 virus that infects an endosymbiotic Chlorella strain of the heliozoon Acanthocystis turfacea.</title>
        <authorList>
            <person name="Fitzgerald L.A."/>
            <person name="Graves M.V."/>
            <person name="Li X."/>
            <person name="Pfitzner A.J.P."/>
            <person name="Hartigan J."/>
            <person name="Van Etten J.L."/>
        </authorList>
    </citation>
    <scope>NUCLEOTIDE SEQUENCE [LARGE SCALE GENOMIC DNA]</scope>
    <source>
        <strain evidence="3 4">ATCV-1</strain>
    </source>
</reference>
<dbReference type="GO" id="GO:0008270">
    <property type="term" value="F:zinc ion binding"/>
    <property type="evidence" value="ECO:0007669"/>
    <property type="project" value="UniProtKB-KW"/>
</dbReference>
<evidence type="ECO:0000256" key="1">
    <source>
        <dbReference type="PROSITE-ProRule" id="PRU00175"/>
    </source>
</evidence>
<sequence length="228" mass="25494">MCSAERMYDVLTRLYKSSSSLVFKNKKSDFQIIIRPDIEASQGFYMSFDVVIYMDPANEPLLKCLQNYADAAGFNNPANEEEFLVASFEIDKRSRSDEDVNEFCALISDVEGISICPCGERFIHDDGDMCTFCDLFATDEKLETLECSICMDSCRVMHAVTMGCCGNKVHKMCDAEWYMKGNKTCAFCRAALPERETQVTTISDIVASIATAVEQRLAGNNAQISESL</sequence>
<feature type="domain" description="RING-type" evidence="2">
    <location>
        <begin position="147"/>
        <end position="189"/>
    </location>
</feature>
<gene>
    <name evidence="3" type="primary">Z292L</name>
    <name evidence="3" type="ORF">ATCV1_Z292L</name>
</gene>
<keyword evidence="1" id="KW-0863">Zinc-finger</keyword>
<keyword evidence="1" id="KW-0479">Metal-binding</keyword>
<dbReference type="InterPro" id="IPR013083">
    <property type="entry name" value="Znf_RING/FYVE/PHD"/>
</dbReference>
<dbReference type="InterPro" id="IPR001841">
    <property type="entry name" value="Znf_RING"/>
</dbReference>
<organism evidence="3 4">
    <name type="scientific">Chlorovirus heliozoae</name>
    <dbReference type="NCBI Taxonomy" id="322019"/>
    <lineage>
        <taxon>Viruses</taxon>
        <taxon>Varidnaviria</taxon>
        <taxon>Bamfordvirae</taxon>
        <taxon>Nucleocytoviricota</taxon>
        <taxon>Megaviricetes</taxon>
        <taxon>Algavirales</taxon>
        <taxon>Phycodnaviridae</taxon>
        <taxon>Chlorovirus</taxon>
    </lineage>
</organism>
<evidence type="ECO:0000259" key="2">
    <source>
        <dbReference type="PROSITE" id="PS50089"/>
    </source>
</evidence>
<evidence type="ECO:0000313" key="4">
    <source>
        <dbReference type="Proteomes" id="UP000202420"/>
    </source>
</evidence>
<keyword evidence="1" id="KW-0862">Zinc</keyword>
<evidence type="ECO:0000313" key="3">
    <source>
        <dbReference type="EMBL" id="ABT16426.1"/>
    </source>
</evidence>
<name>A7K8Q2_9PHYC</name>
<dbReference type="OrthoDB" id="11145at10239"/>
<dbReference type="KEGG" id="vg:5470783"/>
<dbReference type="Proteomes" id="UP000202420">
    <property type="component" value="Segment"/>
</dbReference>
<dbReference type="GeneID" id="5470783"/>
<proteinExistence type="predicted"/>
<protein>
    <submittedName>
        <fullName evidence="3">Uncharacterized protein Z292L</fullName>
    </submittedName>
</protein>
<keyword evidence="4" id="KW-1185">Reference proteome</keyword>
<dbReference type="Gene3D" id="3.30.40.10">
    <property type="entry name" value="Zinc/RING finger domain, C3HC4 (zinc finger)"/>
    <property type="match status" value="1"/>
</dbReference>
<dbReference type="PROSITE" id="PS50089">
    <property type="entry name" value="ZF_RING_2"/>
    <property type="match status" value="1"/>
</dbReference>